<reference evidence="7" key="1">
    <citation type="submission" date="2022-06" db="EMBL/GenBank/DDBJ databases">
        <title>Ornithinimicrobium JY.X270.</title>
        <authorList>
            <person name="Huang Y."/>
        </authorList>
    </citation>
    <scope>NUCLEOTIDE SEQUENCE</scope>
    <source>
        <strain evidence="7">JY.X270</strain>
    </source>
</reference>
<dbReference type="InterPro" id="IPR006094">
    <property type="entry name" value="Oxid_FAD_bind_N"/>
</dbReference>
<evidence type="ECO:0000256" key="2">
    <source>
        <dbReference type="ARBA" id="ARBA00005466"/>
    </source>
</evidence>
<dbReference type="Pfam" id="PF01565">
    <property type="entry name" value="FAD_binding_4"/>
    <property type="match status" value="1"/>
</dbReference>
<evidence type="ECO:0000313" key="7">
    <source>
        <dbReference type="EMBL" id="USQ77418.1"/>
    </source>
</evidence>
<dbReference type="EMBL" id="CP099490">
    <property type="protein sequence ID" value="USQ77418.1"/>
    <property type="molecule type" value="Genomic_DNA"/>
</dbReference>
<accession>A0ABY4YM37</accession>
<proteinExistence type="inferred from homology"/>
<dbReference type="SUPFAM" id="SSF56176">
    <property type="entry name" value="FAD-binding/transporter-associated domain-like"/>
    <property type="match status" value="1"/>
</dbReference>
<evidence type="ECO:0000259" key="6">
    <source>
        <dbReference type="PROSITE" id="PS51387"/>
    </source>
</evidence>
<dbReference type="PROSITE" id="PS00862">
    <property type="entry name" value="OX2_COVAL_FAD"/>
    <property type="match status" value="1"/>
</dbReference>
<dbReference type="PANTHER" id="PTHR42973">
    <property type="entry name" value="BINDING OXIDOREDUCTASE, PUTATIVE (AFU_ORTHOLOGUE AFUA_1G17690)-RELATED"/>
    <property type="match status" value="1"/>
</dbReference>
<sequence>MTIEETIGGVRELAATCQGAVLVPGDELYAETCQGWNLAWTHQPAVVVRVASESDVVQTVRYAAAHDLAVAVQSTGHGVTIPADRQSVLISTTDLDQVHIDAQARTATLGGGAIWQPVLAQAQEHGLAPLLGSAPHVGAVGYSLGGGFGWLARQHGLCVDAVQSLRVVLADGQVITTSPSAEPELFWALCGSAGGTLGVVTEMTVALAPVSEVYAGNLFYPVEAAREVFERYLEWSSGAPTELTSAFTLMAFPPFDMVPEPLRGKTFAIVRGCYAGLPGAGLSGVGLSGAGQEAGVSLVDEWRQWRQPLMDTWATMPFARAGEISMDPVDPIPAAASGRWLARLDSTVLEAMIAAVLGGDGPSPMLLAEARQAGGAISRDNPSVSFAARDGAWLLELVGIVAGPGASEEVERRIGATWEQVAPNLAGLSSYLNFVEGHERVQTAPQAFTPDIWSRLAAAKRHYDPTNVFRHGIPLADSL</sequence>
<keyword evidence="8" id="KW-1185">Reference proteome</keyword>
<dbReference type="Pfam" id="PF08031">
    <property type="entry name" value="BBE"/>
    <property type="match status" value="1"/>
</dbReference>
<keyword evidence="4" id="KW-0274">FAD</keyword>
<dbReference type="InterPro" id="IPR050416">
    <property type="entry name" value="FAD-linked_Oxidoreductase"/>
</dbReference>
<evidence type="ECO:0000256" key="3">
    <source>
        <dbReference type="ARBA" id="ARBA00022630"/>
    </source>
</evidence>
<keyword evidence="5" id="KW-0560">Oxidoreductase</keyword>
<protein>
    <submittedName>
        <fullName evidence="7">FAD-binding oxidoreductase</fullName>
    </submittedName>
</protein>
<dbReference type="Proteomes" id="UP001056535">
    <property type="component" value="Chromosome"/>
</dbReference>
<dbReference type="InterPro" id="IPR036318">
    <property type="entry name" value="FAD-bd_PCMH-like_sf"/>
</dbReference>
<dbReference type="InterPro" id="IPR012951">
    <property type="entry name" value="BBE"/>
</dbReference>
<dbReference type="Gene3D" id="3.30.43.10">
    <property type="entry name" value="Uridine Diphospho-n-acetylenolpyruvylglucosamine Reductase, domain 2"/>
    <property type="match status" value="1"/>
</dbReference>
<evidence type="ECO:0000256" key="1">
    <source>
        <dbReference type="ARBA" id="ARBA00001974"/>
    </source>
</evidence>
<keyword evidence="3" id="KW-0285">Flavoprotein</keyword>
<name>A0ABY4YM37_9MICO</name>
<dbReference type="PROSITE" id="PS51387">
    <property type="entry name" value="FAD_PCMH"/>
    <property type="match status" value="1"/>
</dbReference>
<dbReference type="Gene3D" id="3.30.465.10">
    <property type="match status" value="1"/>
</dbReference>
<dbReference type="InterPro" id="IPR016169">
    <property type="entry name" value="FAD-bd_PCMH_sub2"/>
</dbReference>
<gene>
    <name evidence="7" type="ORF">NF557_05750</name>
</gene>
<dbReference type="RefSeq" id="WP_252622531.1">
    <property type="nucleotide sequence ID" value="NZ_CP099490.1"/>
</dbReference>
<dbReference type="Gene3D" id="3.40.462.20">
    <property type="match status" value="1"/>
</dbReference>
<comment type="cofactor">
    <cofactor evidence="1">
        <name>FAD</name>
        <dbReference type="ChEBI" id="CHEBI:57692"/>
    </cofactor>
</comment>
<evidence type="ECO:0000256" key="4">
    <source>
        <dbReference type="ARBA" id="ARBA00022827"/>
    </source>
</evidence>
<comment type="similarity">
    <text evidence="2">Belongs to the oxygen-dependent FAD-linked oxidoreductase family.</text>
</comment>
<dbReference type="InterPro" id="IPR006093">
    <property type="entry name" value="Oxy_OxRdtase_FAD_BS"/>
</dbReference>
<feature type="domain" description="FAD-binding PCMH-type" evidence="6">
    <location>
        <begin position="40"/>
        <end position="210"/>
    </location>
</feature>
<evidence type="ECO:0000313" key="8">
    <source>
        <dbReference type="Proteomes" id="UP001056535"/>
    </source>
</evidence>
<dbReference type="InterPro" id="IPR016166">
    <property type="entry name" value="FAD-bd_PCMH"/>
</dbReference>
<dbReference type="InterPro" id="IPR016167">
    <property type="entry name" value="FAD-bd_PCMH_sub1"/>
</dbReference>
<dbReference type="PANTHER" id="PTHR42973:SF39">
    <property type="entry name" value="FAD-BINDING PCMH-TYPE DOMAIN-CONTAINING PROTEIN"/>
    <property type="match status" value="1"/>
</dbReference>
<organism evidence="7 8">
    <name type="scientific">Ornithinimicrobium cryptoxanthini</name>
    <dbReference type="NCBI Taxonomy" id="2934161"/>
    <lineage>
        <taxon>Bacteria</taxon>
        <taxon>Bacillati</taxon>
        <taxon>Actinomycetota</taxon>
        <taxon>Actinomycetes</taxon>
        <taxon>Micrococcales</taxon>
        <taxon>Ornithinimicrobiaceae</taxon>
        <taxon>Ornithinimicrobium</taxon>
    </lineage>
</organism>
<evidence type="ECO:0000256" key="5">
    <source>
        <dbReference type="ARBA" id="ARBA00023002"/>
    </source>
</evidence>